<sequence>MSYQEFLAERDRIDFLIQKGYSIRAVQENLDGAFVQFERQNDGESETETLHVRTADGRKYFSAFLIRQGTAG</sequence>
<keyword evidence="2" id="KW-1185">Reference proteome</keyword>
<comment type="caution">
    <text evidence="1">The sequence shown here is derived from an EMBL/GenBank/DDBJ whole genome shotgun (WGS) entry which is preliminary data.</text>
</comment>
<organism evidence="1 2">
    <name type="scientific">Ectobacillus funiculus</name>
    <dbReference type="NCBI Taxonomy" id="137993"/>
    <lineage>
        <taxon>Bacteria</taxon>
        <taxon>Bacillati</taxon>
        <taxon>Bacillota</taxon>
        <taxon>Bacilli</taxon>
        <taxon>Bacillales</taxon>
        <taxon>Bacillaceae</taxon>
        <taxon>Ectobacillus</taxon>
    </lineage>
</organism>
<reference evidence="1 2" key="1">
    <citation type="submission" date="2024-09" db="EMBL/GenBank/DDBJ databases">
        <authorList>
            <person name="Sun Q."/>
            <person name="Mori K."/>
        </authorList>
    </citation>
    <scope>NUCLEOTIDE SEQUENCE [LARGE SCALE GENOMIC DNA]</scope>
    <source>
        <strain evidence="1 2">JCM 11201</strain>
    </source>
</reference>
<protein>
    <submittedName>
        <fullName evidence="1">Uncharacterized protein</fullName>
    </submittedName>
</protein>
<evidence type="ECO:0000313" key="1">
    <source>
        <dbReference type="EMBL" id="MFB9757481.1"/>
    </source>
</evidence>
<accession>A0ABV5WAS0</accession>
<dbReference type="Proteomes" id="UP001589609">
    <property type="component" value="Unassembled WGS sequence"/>
</dbReference>
<dbReference type="EMBL" id="JBHMAF010000013">
    <property type="protein sequence ID" value="MFB9757481.1"/>
    <property type="molecule type" value="Genomic_DNA"/>
</dbReference>
<evidence type="ECO:0000313" key="2">
    <source>
        <dbReference type="Proteomes" id="UP001589609"/>
    </source>
</evidence>
<gene>
    <name evidence="1" type="ORF">ACFFMS_02840</name>
</gene>
<dbReference type="RefSeq" id="WP_379947787.1">
    <property type="nucleotide sequence ID" value="NZ_JAPCYI010000001.1"/>
</dbReference>
<name>A0ABV5WAS0_9BACI</name>
<proteinExistence type="predicted"/>